<dbReference type="RefSeq" id="WP_180283057.1">
    <property type="nucleotide sequence ID" value="NZ_JABFDB010000011.1"/>
</dbReference>
<organism evidence="1 2">
    <name type="scientific">Azospirillum oleiclasticum</name>
    <dbReference type="NCBI Taxonomy" id="2735135"/>
    <lineage>
        <taxon>Bacteria</taxon>
        <taxon>Pseudomonadati</taxon>
        <taxon>Pseudomonadota</taxon>
        <taxon>Alphaproteobacteria</taxon>
        <taxon>Rhodospirillales</taxon>
        <taxon>Azospirillaceae</taxon>
        <taxon>Azospirillum</taxon>
    </lineage>
</organism>
<proteinExistence type="predicted"/>
<reference evidence="1 2" key="1">
    <citation type="submission" date="2020-05" db="EMBL/GenBank/DDBJ databases">
        <title>Azospirillum oleiclasticum sp. nov, a nitrogen-fixing and heavy crude oil-emulsifying bacterium isolated from the crude oil of Yumen Oilfield.</title>
        <authorList>
            <person name="Wu D."/>
            <person name="Cai M."/>
            <person name="Zhang X."/>
        </authorList>
    </citation>
    <scope>NUCLEOTIDE SEQUENCE [LARGE SCALE GENOMIC DNA]</scope>
    <source>
        <strain evidence="1 2">ROY-1-1-2</strain>
    </source>
</reference>
<accession>A0ABX2TDR4</accession>
<keyword evidence="2" id="KW-1185">Reference proteome</keyword>
<evidence type="ECO:0000313" key="2">
    <source>
        <dbReference type="Proteomes" id="UP000584642"/>
    </source>
</evidence>
<sequence>MLLIRKTQMKSLERAMLARFRATARAQLLGALPAGTPEERVDALLDHGLASATAAGMETEQQHLRFLSVMAALGPDFDRDPARPRLGETLRQGLPPWMALDRLEAFARGEDPDAEERAVLRAFAAPSPIEASAVETPEAVEA</sequence>
<dbReference type="EMBL" id="JABFDB010000011">
    <property type="protein sequence ID" value="NYZ21288.1"/>
    <property type="molecule type" value="Genomic_DNA"/>
</dbReference>
<comment type="caution">
    <text evidence="1">The sequence shown here is derived from an EMBL/GenBank/DDBJ whole genome shotgun (WGS) entry which is preliminary data.</text>
</comment>
<dbReference type="Proteomes" id="UP000584642">
    <property type="component" value="Unassembled WGS sequence"/>
</dbReference>
<name>A0ABX2TDR4_9PROT</name>
<protein>
    <submittedName>
        <fullName evidence="1">Uncharacterized protein</fullName>
    </submittedName>
</protein>
<evidence type="ECO:0000313" key="1">
    <source>
        <dbReference type="EMBL" id="NYZ21288.1"/>
    </source>
</evidence>
<gene>
    <name evidence="1" type="ORF">HND93_16350</name>
</gene>